<sequence length="166" mass="18034">MALPALAMPHIANAATLAANQRKLAFANLHTGETLKTVYWEAGDYVPGALGEINHILRDFRTNDVHPIDAKLLDLLNTLHQKLASKVPFSVISGYRSPKTNAVLAEASNGVAKHSLHMEGQAIDIHLEDVALTDLHRGALALKRGGVGYYPASDFVHVDVGRVRTW</sequence>
<evidence type="ECO:0000256" key="3">
    <source>
        <dbReference type="ARBA" id="ARBA00022670"/>
    </source>
</evidence>
<dbReference type="AlphaFoldDB" id="A0A5J6MN62"/>
<keyword evidence="8" id="KW-0482">Metalloprotease</keyword>
<dbReference type="GO" id="GO:0046872">
    <property type="term" value="F:metal ion binding"/>
    <property type="evidence" value="ECO:0007669"/>
    <property type="project" value="UniProtKB-KW"/>
</dbReference>
<evidence type="ECO:0000256" key="10">
    <source>
        <dbReference type="ARBA" id="ARBA00093448"/>
    </source>
</evidence>
<dbReference type="GO" id="GO:0008237">
    <property type="term" value="F:metallopeptidase activity"/>
    <property type="evidence" value="ECO:0007669"/>
    <property type="project" value="UniProtKB-KW"/>
</dbReference>
<name>A0A5J6MN62_9PROT</name>
<dbReference type="InterPro" id="IPR010275">
    <property type="entry name" value="MepK"/>
</dbReference>
<comment type="pathway">
    <text evidence="2">Cell wall biogenesis; cell wall polysaccharide biosynthesis.</text>
</comment>
<evidence type="ECO:0000313" key="12">
    <source>
        <dbReference type="EMBL" id="QEX18641.1"/>
    </source>
</evidence>
<organism evidence="12 13">
    <name type="scientific">Hypericibacter terrae</name>
    <dbReference type="NCBI Taxonomy" id="2602015"/>
    <lineage>
        <taxon>Bacteria</taxon>
        <taxon>Pseudomonadati</taxon>
        <taxon>Pseudomonadota</taxon>
        <taxon>Alphaproteobacteria</taxon>
        <taxon>Rhodospirillales</taxon>
        <taxon>Dongiaceae</taxon>
        <taxon>Hypericibacter</taxon>
    </lineage>
</organism>
<evidence type="ECO:0000256" key="6">
    <source>
        <dbReference type="ARBA" id="ARBA00022801"/>
    </source>
</evidence>
<evidence type="ECO:0000256" key="5">
    <source>
        <dbReference type="ARBA" id="ARBA00022729"/>
    </source>
</evidence>
<evidence type="ECO:0000256" key="1">
    <source>
        <dbReference type="ARBA" id="ARBA00001947"/>
    </source>
</evidence>
<evidence type="ECO:0000256" key="11">
    <source>
        <dbReference type="ARBA" id="ARBA00093666"/>
    </source>
</evidence>
<gene>
    <name evidence="12" type="ORF">FRZ44_39490</name>
</gene>
<evidence type="ECO:0000256" key="9">
    <source>
        <dbReference type="ARBA" id="ARBA00023316"/>
    </source>
</evidence>
<comment type="similarity">
    <text evidence="10">Belongs to the peptidase M15 family.</text>
</comment>
<keyword evidence="6" id="KW-0378">Hydrolase</keyword>
<keyword evidence="13" id="KW-1185">Reference proteome</keyword>
<dbReference type="PANTHER" id="PTHR37425">
    <property type="match status" value="1"/>
</dbReference>
<keyword evidence="7" id="KW-0862">Zinc</keyword>
<evidence type="ECO:0000313" key="13">
    <source>
        <dbReference type="Proteomes" id="UP000326202"/>
    </source>
</evidence>
<accession>A0A5J6MN62</accession>
<protein>
    <recommendedName>
        <fullName evidence="11">Murein endopeptidase K</fullName>
    </recommendedName>
</protein>
<dbReference type="GO" id="GO:0006508">
    <property type="term" value="P:proteolysis"/>
    <property type="evidence" value="ECO:0007669"/>
    <property type="project" value="UniProtKB-KW"/>
</dbReference>
<dbReference type="Pfam" id="PF05951">
    <property type="entry name" value="Peptidase_M15_2"/>
    <property type="match status" value="1"/>
</dbReference>
<dbReference type="SUPFAM" id="SSF55166">
    <property type="entry name" value="Hedgehog/DD-peptidase"/>
    <property type="match status" value="1"/>
</dbReference>
<comment type="cofactor">
    <cofactor evidence="1">
        <name>Zn(2+)</name>
        <dbReference type="ChEBI" id="CHEBI:29105"/>
    </cofactor>
</comment>
<keyword evidence="3" id="KW-0645">Protease</keyword>
<dbReference type="GO" id="GO:0071555">
    <property type="term" value="P:cell wall organization"/>
    <property type="evidence" value="ECO:0007669"/>
    <property type="project" value="UniProtKB-KW"/>
</dbReference>
<keyword evidence="5" id="KW-0732">Signal</keyword>
<evidence type="ECO:0000256" key="2">
    <source>
        <dbReference type="ARBA" id="ARBA00004776"/>
    </source>
</evidence>
<dbReference type="CDD" id="cd14844">
    <property type="entry name" value="Zn-DD-carboxypeptidase_like"/>
    <property type="match status" value="1"/>
</dbReference>
<dbReference type="InterPro" id="IPR009045">
    <property type="entry name" value="Zn_M74/Hedgehog-like"/>
</dbReference>
<evidence type="ECO:0000256" key="7">
    <source>
        <dbReference type="ARBA" id="ARBA00022833"/>
    </source>
</evidence>
<keyword evidence="4" id="KW-0479">Metal-binding</keyword>
<dbReference type="KEGG" id="htq:FRZ44_39490"/>
<keyword evidence="9" id="KW-0961">Cell wall biogenesis/degradation</keyword>
<proteinExistence type="inferred from homology"/>
<dbReference type="Proteomes" id="UP000326202">
    <property type="component" value="Chromosome"/>
</dbReference>
<dbReference type="PANTHER" id="PTHR37425:SF1">
    <property type="entry name" value="OUTER MEMBRANE PROTEIN"/>
    <property type="match status" value="1"/>
</dbReference>
<evidence type="ECO:0000256" key="4">
    <source>
        <dbReference type="ARBA" id="ARBA00022723"/>
    </source>
</evidence>
<reference evidence="12 13" key="1">
    <citation type="submission" date="2019-08" db="EMBL/GenBank/DDBJ databases">
        <title>Hyperibacter terrae gen. nov., sp. nov. and Hyperibacter viscosus sp. nov., two new members in the family Rhodospirillaceae isolated from the rhizosphere of Hypericum perforatum.</title>
        <authorList>
            <person name="Noviana Z."/>
        </authorList>
    </citation>
    <scope>NUCLEOTIDE SEQUENCE [LARGE SCALE GENOMIC DNA]</scope>
    <source>
        <strain evidence="12 13">R5913</strain>
    </source>
</reference>
<evidence type="ECO:0000256" key="8">
    <source>
        <dbReference type="ARBA" id="ARBA00023049"/>
    </source>
</evidence>
<dbReference type="Gene3D" id="3.30.1380.10">
    <property type="match status" value="1"/>
</dbReference>
<dbReference type="EMBL" id="CP042906">
    <property type="protein sequence ID" value="QEX18641.1"/>
    <property type="molecule type" value="Genomic_DNA"/>
</dbReference>